<dbReference type="EMBL" id="ML977526">
    <property type="protein sequence ID" value="KAF2123508.1"/>
    <property type="molecule type" value="Genomic_DNA"/>
</dbReference>
<dbReference type="GeneID" id="54405778"/>
<name>A0A6A5ZYP5_9PLEO</name>
<dbReference type="Proteomes" id="UP000799771">
    <property type="component" value="Unassembled WGS sequence"/>
</dbReference>
<feature type="chain" id="PRO_5025482708" evidence="1">
    <location>
        <begin position="20"/>
        <end position="83"/>
    </location>
</feature>
<sequence length="83" mass="9023">MKLSTTIFMLASTLSLVSAVPARPRVSVNKNDIFLRAASCLDLGCDFDTDCYGWRCGDCSSSFKCGCPPEAVSLVPLDKYFLC</sequence>
<dbReference type="AlphaFoldDB" id="A0A6A5ZYP5"/>
<proteinExistence type="predicted"/>
<reference evidence="2" key="1">
    <citation type="journal article" date="2020" name="Stud. Mycol.">
        <title>101 Dothideomycetes genomes: a test case for predicting lifestyles and emergence of pathogens.</title>
        <authorList>
            <person name="Haridas S."/>
            <person name="Albert R."/>
            <person name="Binder M."/>
            <person name="Bloem J."/>
            <person name="Labutti K."/>
            <person name="Salamov A."/>
            <person name="Andreopoulos B."/>
            <person name="Baker S."/>
            <person name="Barry K."/>
            <person name="Bills G."/>
            <person name="Bluhm B."/>
            <person name="Cannon C."/>
            <person name="Castanera R."/>
            <person name="Culley D."/>
            <person name="Daum C."/>
            <person name="Ezra D."/>
            <person name="Gonzalez J."/>
            <person name="Henrissat B."/>
            <person name="Kuo A."/>
            <person name="Liang C."/>
            <person name="Lipzen A."/>
            <person name="Lutzoni F."/>
            <person name="Magnuson J."/>
            <person name="Mondo S."/>
            <person name="Nolan M."/>
            <person name="Ohm R."/>
            <person name="Pangilinan J."/>
            <person name="Park H.-J."/>
            <person name="Ramirez L."/>
            <person name="Alfaro M."/>
            <person name="Sun H."/>
            <person name="Tritt A."/>
            <person name="Yoshinaga Y."/>
            <person name="Zwiers L.-H."/>
            <person name="Turgeon B."/>
            <person name="Goodwin S."/>
            <person name="Spatafora J."/>
            <person name="Crous P."/>
            <person name="Grigoriev I."/>
        </authorList>
    </citation>
    <scope>NUCLEOTIDE SEQUENCE</scope>
    <source>
        <strain evidence="2">CBS 119687</strain>
    </source>
</reference>
<dbReference type="RefSeq" id="XP_033517902.1">
    <property type="nucleotide sequence ID" value="XM_033665346.1"/>
</dbReference>
<protein>
    <submittedName>
        <fullName evidence="2">Uncharacterized protein</fullName>
    </submittedName>
</protein>
<feature type="signal peptide" evidence="1">
    <location>
        <begin position="1"/>
        <end position="19"/>
    </location>
</feature>
<evidence type="ECO:0000313" key="2">
    <source>
        <dbReference type="EMBL" id="KAF2123508.1"/>
    </source>
</evidence>
<evidence type="ECO:0000256" key="1">
    <source>
        <dbReference type="SAM" id="SignalP"/>
    </source>
</evidence>
<keyword evidence="3" id="KW-1185">Reference proteome</keyword>
<accession>A0A6A5ZYP5</accession>
<gene>
    <name evidence="2" type="ORF">P153DRAFT_328079</name>
</gene>
<keyword evidence="1" id="KW-0732">Signal</keyword>
<dbReference type="OrthoDB" id="3780913at2759"/>
<evidence type="ECO:0000313" key="3">
    <source>
        <dbReference type="Proteomes" id="UP000799771"/>
    </source>
</evidence>
<organism evidence="2 3">
    <name type="scientific">Dothidotthia symphoricarpi CBS 119687</name>
    <dbReference type="NCBI Taxonomy" id="1392245"/>
    <lineage>
        <taxon>Eukaryota</taxon>
        <taxon>Fungi</taxon>
        <taxon>Dikarya</taxon>
        <taxon>Ascomycota</taxon>
        <taxon>Pezizomycotina</taxon>
        <taxon>Dothideomycetes</taxon>
        <taxon>Pleosporomycetidae</taxon>
        <taxon>Pleosporales</taxon>
        <taxon>Dothidotthiaceae</taxon>
        <taxon>Dothidotthia</taxon>
    </lineage>
</organism>